<evidence type="ECO:0000256" key="1">
    <source>
        <dbReference type="SAM" id="MobiDB-lite"/>
    </source>
</evidence>
<name>A0AAV7L945_PLEWA</name>
<reference evidence="2" key="1">
    <citation type="journal article" date="2022" name="bioRxiv">
        <title>Sequencing and chromosome-scale assembly of the giantPleurodeles waltlgenome.</title>
        <authorList>
            <person name="Brown T."/>
            <person name="Elewa A."/>
            <person name="Iarovenko S."/>
            <person name="Subramanian E."/>
            <person name="Araus A.J."/>
            <person name="Petzold A."/>
            <person name="Susuki M."/>
            <person name="Suzuki K.-i.T."/>
            <person name="Hayashi T."/>
            <person name="Toyoda A."/>
            <person name="Oliveira C."/>
            <person name="Osipova E."/>
            <person name="Leigh N.D."/>
            <person name="Simon A."/>
            <person name="Yun M.H."/>
        </authorList>
    </citation>
    <scope>NUCLEOTIDE SEQUENCE</scope>
    <source>
        <strain evidence="2">20211129_DDA</strain>
        <tissue evidence="2">Liver</tissue>
    </source>
</reference>
<feature type="region of interest" description="Disordered" evidence="1">
    <location>
        <begin position="1"/>
        <end position="76"/>
    </location>
</feature>
<feature type="compositionally biased region" description="Basic and acidic residues" evidence="1">
    <location>
        <begin position="18"/>
        <end position="43"/>
    </location>
</feature>
<dbReference type="EMBL" id="JANPWB010000015">
    <property type="protein sequence ID" value="KAJ1088121.1"/>
    <property type="molecule type" value="Genomic_DNA"/>
</dbReference>
<evidence type="ECO:0000313" key="3">
    <source>
        <dbReference type="Proteomes" id="UP001066276"/>
    </source>
</evidence>
<proteinExistence type="predicted"/>
<evidence type="ECO:0000313" key="2">
    <source>
        <dbReference type="EMBL" id="KAJ1088121.1"/>
    </source>
</evidence>
<feature type="compositionally biased region" description="Basic and acidic residues" evidence="1">
    <location>
        <begin position="64"/>
        <end position="76"/>
    </location>
</feature>
<dbReference type="Proteomes" id="UP001066276">
    <property type="component" value="Chromosome 11"/>
</dbReference>
<organism evidence="2 3">
    <name type="scientific">Pleurodeles waltl</name>
    <name type="common">Iberian ribbed newt</name>
    <dbReference type="NCBI Taxonomy" id="8319"/>
    <lineage>
        <taxon>Eukaryota</taxon>
        <taxon>Metazoa</taxon>
        <taxon>Chordata</taxon>
        <taxon>Craniata</taxon>
        <taxon>Vertebrata</taxon>
        <taxon>Euteleostomi</taxon>
        <taxon>Amphibia</taxon>
        <taxon>Batrachia</taxon>
        <taxon>Caudata</taxon>
        <taxon>Salamandroidea</taxon>
        <taxon>Salamandridae</taxon>
        <taxon>Pleurodelinae</taxon>
        <taxon>Pleurodeles</taxon>
    </lineage>
</organism>
<comment type="caution">
    <text evidence="2">The sequence shown here is derived from an EMBL/GenBank/DDBJ whole genome shotgun (WGS) entry which is preliminary data.</text>
</comment>
<gene>
    <name evidence="2" type="ORF">NDU88_001280</name>
</gene>
<dbReference type="AlphaFoldDB" id="A0AAV7L945"/>
<sequence>MFLKLTSKTGLLFRGSRRKEEADGSWRRWEESRGLRRAHEFRRSSSQLKVSGPAGAGGQGPGEKLSEKPSDHAALN</sequence>
<protein>
    <submittedName>
        <fullName evidence="2">Uncharacterized protein</fullName>
    </submittedName>
</protein>
<keyword evidence="3" id="KW-1185">Reference proteome</keyword>
<accession>A0AAV7L945</accession>